<dbReference type="AlphaFoldDB" id="A0A0C3JZI8"/>
<dbReference type="EMBL" id="KN831944">
    <property type="protein sequence ID" value="KIO14578.1"/>
    <property type="molecule type" value="Genomic_DNA"/>
</dbReference>
<gene>
    <name evidence="1" type="ORF">M404DRAFT_991340</name>
</gene>
<name>A0A0C3JZI8_PISTI</name>
<organism evidence="1 2">
    <name type="scientific">Pisolithus tinctorius Marx 270</name>
    <dbReference type="NCBI Taxonomy" id="870435"/>
    <lineage>
        <taxon>Eukaryota</taxon>
        <taxon>Fungi</taxon>
        <taxon>Dikarya</taxon>
        <taxon>Basidiomycota</taxon>
        <taxon>Agaricomycotina</taxon>
        <taxon>Agaricomycetes</taxon>
        <taxon>Agaricomycetidae</taxon>
        <taxon>Boletales</taxon>
        <taxon>Sclerodermatineae</taxon>
        <taxon>Pisolithaceae</taxon>
        <taxon>Pisolithus</taxon>
    </lineage>
</organism>
<protein>
    <submittedName>
        <fullName evidence="1">Uncharacterized protein</fullName>
    </submittedName>
</protein>
<keyword evidence="2" id="KW-1185">Reference proteome</keyword>
<proteinExistence type="predicted"/>
<reference evidence="2" key="2">
    <citation type="submission" date="2015-01" db="EMBL/GenBank/DDBJ databases">
        <title>Evolutionary Origins and Diversification of the Mycorrhizal Mutualists.</title>
        <authorList>
            <consortium name="DOE Joint Genome Institute"/>
            <consortium name="Mycorrhizal Genomics Consortium"/>
            <person name="Kohler A."/>
            <person name="Kuo A."/>
            <person name="Nagy L.G."/>
            <person name="Floudas D."/>
            <person name="Copeland A."/>
            <person name="Barry K.W."/>
            <person name="Cichocki N."/>
            <person name="Veneault-Fourrey C."/>
            <person name="LaButti K."/>
            <person name="Lindquist E.A."/>
            <person name="Lipzen A."/>
            <person name="Lundell T."/>
            <person name="Morin E."/>
            <person name="Murat C."/>
            <person name="Riley R."/>
            <person name="Ohm R."/>
            <person name="Sun H."/>
            <person name="Tunlid A."/>
            <person name="Henrissat B."/>
            <person name="Grigoriev I.V."/>
            <person name="Hibbett D.S."/>
            <person name="Martin F."/>
        </authorList>
    </citation>
    <scope>NUCLEOTIDE SEQUENCE [LARGE SCALE GENOMIC DNA]</scope>
    <source>
        <strain evidence="2">Marx 270</strain>
    </source>
</reference>
<evidence type="ECO:0000313" key="2">
    <source>
        <dbReference type="Proteomes" id="UP000054217"/>
    </source>
</evidence>
<reference evidence="1 2" key="1">
    <citation type="submission" date="2014-04" db="EMBL/GenBank/DDBJ databases">
        <authorList>
            <consortium name="DOE Joint Genome Institute"/>
            <person name="Kuo A."/>
            <person name="Kohler A."/>
            <person name="Costa M.D."/>
            <person name="Nagy L.G."/>
            <person name="Floudas D."/>
            <person name="Copeland A."/>
            <person name="Barry K.W."/>
            <person name="Cichocki N."/>
            <person name="Veneault-Fourrey C."/>
            <person name="LaButti K."/>
            <person name="Lindquist E.A."/>
            <person name="Lipzen A."/>
            <person name="Lundell T."/>
            <person name="Morin E."/>
            <person name="Murat C."/>
            <person name="Sun H."/>
            <person name="Tunlid A."/>
            <person name="Henrissat B."/>
            <person name="Grigoriev I.V."/>
            <person name="Hibbett D.S."/>
            <person name="Martin F."/>
            <person name="Nordberg H.P."/>
            <person name="Cantor M.N."/>
            <person name="Hua S.X."/>
        </authorList>
    </citation>
    <scope>NUCLEOTIDE SEQUENCE [LARGE SCALE GENOMIC DNA]</scope>
    <source>
        <strain evidence="1 2">Marx 270</strain>
    </source>
</reference>
<dbReference type="Proteomes" id="UP000054217">
    <property type="component" value="Unassembled WGS sequence"/>
</dbReference>
<accession>A0A0C3JZI8</accession>
<dbReference type="InParanoid" id="A0A0C3JZI8"/>
<sequence length="77" mass="8670">MDELAEARAELTLFERLRNVCFATLVQKKRIDELVCPRYKLPHQPSSCYGSLSDNLPSDQWWSLSGLCLSVQQAGVG</sequence>
<dbReference type="HOGENOM" id="CLU_2639049_0_0_1"/>
<evidence type="ECO:0000313" key="1">
    <source>
        <dbReference type="EMBL" id="KIO14578.1"/>
    </source>
</evidence>